<name>A0AA39PYS7_9AGAR</name>
<keyword evidence="2" id="KW-1185">Reference proteome</keyword>
<dbReference type="AlphaFoldDB" id="A0AA39PYS7"/>
<comment type="caution">
    <text evidence="1">The sequence shown here is derived from an EMBL/GenBank/DDBJ whole genome shotgun (WGS) entry which is preliminary data.</text>
</comment>
<dbReference type="EMBL" id="JAUEPU010000031">
    <property type="protein sequence ID" value="KAK0492109.1"/>
    <property type="molecule type" value="Genomic_DNA"/>
</dbReference>
<proteinExistence type="predicted"/>
<accession>A0AA39PYS7</accession>
<protein>
    <submittedName>
        <fullName evidence="1">Uncharacterized protein</fullName>
    </submittedName>
</protein>
<sequence>MMESRVLPSDPLDPDHDDHTKNFLLHLCSTILHTLSRTGLMQGPNFPLVHDFESPSVLGFWDALPYFLDKIHDPILCMFSMFVRDPSLRETSQSLRVFVAIIKFLLHRFALRQSDMSDYSHTTICQSLITGVRWIHRQAFSSQDAPAVITVLEDIAAPEIIPPLNMESVWSGLRYDTILAYHSLSTVAPSACSLRGLQAIVDFMTSHWDLTRDFSYKSDTACMMLGNLLEKHIPIAFAVFHGSRCLQFLGNHTFHEAAVPLVSKYVAGISTMEHALNGVMNEAMPLQLHIDYLHSPLNLFTACSILATRGTANIDRSAIYRDIRTLAQLRPHDAAWDECRKKLRGLVQGDGGKFFSQQRVWPVCGNLWDCRCLKTEEIQVEKDNIRYAIHVLDVFFDSEAHTMSPLYRFLGWFRRREPEDKREREWKV</sequence>
<organism evidence="1 2">
    <name type="scientific">Armillaria luteobubalina</name>
    <dbReference type="NCBI Taxonomy" id="153913"/>
    <lineage>
        <taxon>Eukaryota</taxon>
        <taxon>Fungi</taxon>
        <taxon>Dikarya</taxon>
        <taxon>Basidiomycota</taxon>
        <taxon>Agaricomycotina</taxon>
        <taxon>Agaricomycetes</taxon>
        <taxon>Agaricomycetidae</taxon>
        <taxon>Agaricales</taxon>
        <taxon>Marasmiineae</taxon>
        <taxon>Physalacriaceae</taxon>
        <taxon>Armillaria</taxon>
    </lineage>
</organism>
<gene>
    <name evidence="1" type="ORF">EDD18DRAFT_1184776</name>
</gene>
<evidence type="ECO:0000313" key="2">
    <source>
        <dbReference type="Proteomes" id="UP001175228"/>
    </source>
</evidence>
<evidence type="ECO:0000313" key="1">
    <source>
        <dbReference type="EMBL" id="KAK0492109.1"/>
    </source>
</evidence>
<reference evidence="1" key="1">
    <citation type="submission" date="2023-06" db="EMBL/GenBank/DDBJ databases">
        <authorList>
            <consortium name="Lawrence Berkeley National Laboratory"/>
            <person name="Ahrendt S."/>
            <person name="Sahu N."/>
            <person name="Indic B."/>
            <person name="Wong-Bajracharya J."/>
            <person name="Merenyi Z."/>
            <person name="Ke H.-M."/>
            <person name="Monk M."/>
            <person name="Kocsube S."/>
            <person name="Drula E."/>
            <person name="Lipzen A."/>
            <person name="Balint B."/>
            <person name="Henrissat B."/>
            <person name="Andreopoulos B."/>
            <person name="Martin F.M."/>
            <person name="Harder C.B."/>
            <person name="Rigling D."/>
            <person name="Ford K.L."/>
            <person name="Foster G.D."/>
            <person name="Pangilinan J."/>
            <person name="Papanicolaou A."/>
            <person name="Barry K."/>
            <person name="LaButti K."/>
            <person name="Viragh M."/>
            <person name="Koriabine M."/>
            <person name="Yan M."/>
            <person name="Riley R."/>
            <person name="Champramary S."/>
            <person name="Plett K.L."/>
            <person name="Tsai I.J."/>
            <person name="Slot J."/>
            <person name="Sipos G."/>
            <person name="Plett J."/>
            <person name="Nagy L.G."/>
            <person name="Grigoriev I.V."/>
        </authorList>
    </citation>
    <scope>NUCLEOTIDE SEQUENCE</scope>
    <source>
        <strain evidence="1">HWK02</strain>
    </source>
</reference>
<dbReference type="Proteomes" id="UP001175228">
    <property type="component" value="Unassembled WGS sequence"/>
</dbReference>